<evidence type="ECO:0000256" key="3">
    <source>
        <dbReference type="ARBA" id="ARBA00022448"/>
    </source>
</evidence>
<evidence type="ECO:0000256" key="2">
    <source>
        <dbReference type="ARBA" id="ARBA00006972"/>
    </source>
</evidence>
<feature type="transmembrane region" description="Helical" evidence="6">
    <location>
        <begin position="7"/>
        <end position="25"/>
    </location>
</feature>
<feature type="domain" description="AP complex mu/sigma subunit" evidence="7">
    <location>
        <begin position="43"/>
        <end position="100"/>
    </location>
</feature>
<keyword evidence="3" id="KW-0813">Transport</keyword>
<dbReference type="GO" id="GO:0012505">
    <property type="term" value="C:endomembrane system"/>
    <property type="evidence" value="ECO:0007669"/>
    <property type="project" value="UniProtKB-SubCell"/>
</dbReference>
<evidence type="ECO:0000259" key="7">
    <source>
        <dbReference type="Pfam" id="PF01217"/>
    </source>
</evidence>
<evidence type="ECO:0000256" key="1">
    <source>
        <dbReference type="ARBA" id="ARBA00004184"/>
    </source>
</evidence>
<evidence type="ECO:0000256" key="5">
    <source>
        <dbReference type="ARBA" id="ARBA00023136"/>
    </source>
</evidence>
<keyword evidence="5 6" id="KW-0472">Membrane</keyword>
<dbReference type="Gene3D" id="3.30.450.60">
    <property type="match status" value="1"/>
</dbReference>
<dbReference type="GO" id="GO:0015031">
    <property type="term" value="P:protein transport"/>
    <property type="evidence" value="ECO:0007669"/>
    <property type="project" value="UniProtKB-KW"/>
</dbReference>
<dbReference type="Proteomes" id="UP000001307">
    <property type="component" value="Unassembled WGS sequence"/>
</dbReference>
<dbReference type="InterPro" id="IPR011012">
    <property type="entry name" value="Longin-like_dom_sf"/>
</dbReference>
<keyword evidence="4" id="KW-0653">Protein transport</keyword>
<keyword evidence="9" id="KW-1185">Reference proteome</keyword>
<dbReference type="InterPro" id="IPR016635">
    <property type="entry name" value="AP_complex_ssu"/>
</dbReference>
<accession>E4XY31</accession>
<comment type="subcellular location">
    <subcellularLocation>
        <location evidence="1">Endomembrane system</location>
        <topology evidence="1">Peripheral membrane protein</topology>
    </subcellularLocation>
</comment>
<sequence length="144" mass="17062">MIKRTCLFVFDAFLLRMFIYWATFFEIRRKSHDFVVFGLKWDFFKVLVEVLDRCFENVCELDLIFHMDKVHFILNEMIMGGMVLETSLSEIVSRYHEQEKMCKQEIGFSTTPSMVAGALKSIELPNLKNELKNIELPKLPSLRR</sequence>
<keyword evidence="6" id="KW-0812">Transmembrane</keyword>
<name>E4XY31_OIKDI</name>
<dbReference type="SUPFAM" id="SSF64356">
    <property type="entry name" value="SNARE-like"/>
    <property type="match status" value="1"/>
</dbReference>
<reference evidence="8" key="1">
    <citation type="journal article" date="2010" name="Science">
        <title>Plasticity of animal genome architecture unmasked by rapid evolution of a pelagic tunicate.</title>
        <authorList>
            <person name="Denoeud F."/>
            <person name="Henriet S."/>
            <person name="Mungpakdee S."/>
            <person name="Aury J.M."/>
            <person name="Da Silva C."/>
            <person name="Brinkmann H."/>
            <person name="Mikhaleva J."/>
            <person name="Olsen L.C."/>
            <person name="Jubin C."/>
            <person name="Canestro C."/>
            <person name="Bouquet J.M."/>
            <person name="Danks G."/>
            <person name="Poulain J."/>
            <person name="Campsteijn C."/>
            <person name="Adamski M."/>
            <person name="Cross I."/>
            <person name="Yadetie F."/>
            <person name="Muffato M."/>
            <person name="Louis A."/>
            <person name="Butcher S."/>
            <person name="Tsagkogeorga G."/>
            <person name="Konrad A."/>
            <person name="Singh S."/>
            <person name="Jensen M.F."/>
            <person name="Cong E.H."/>
            <person name="Eikeseth-Otteraa H."/>
            <person name="Noel B."/>
            <person name="Anthouard V."/>
            <person name="Porcel B.M."/>
            <person name="Kachouri-Lafond R."/>
            <person name="Nishino A."/>
            <person name="Ugolini M."/>
            <person name="Chourrout P."/>
            <person name="Nishida H."/>
            <person name="Aasland R."/>
            <person name="Huzurbazar S."/>
            <person name="Westhof E."/>
            <person name="Delsuc F."/>
            <person name="Lehrach H."/>
            <person name="Reinhardt R."/>
            <person name="Weissenbach J."/>
            <person name="Roy S.W."/>
            <person name="Artiguenave F."/>
            <person name="Postlethwait J.H."/>
            <person name="Manak J.R."/>
            <person name="Thompson E.M."/>
            <person name="Jaillon O."/>
            <person name="Du Pasquier L."/>
            <person name="Boudinot P."/>
            <person name="Liberles D.A."/>
            <person name="Volff J.N."/>
            <person name="Philippe H."/>
            <person name="Lenhard B."/>
            <person name="Roest Crollius H."/>
            <person name="Wincker P."/>
            <person name="Chourrout D."/>
        </authorList>
    </citation>
    <scope>NUCLEOTIDE SEQUENCE [LARGE SCALE GENOMIC DNA]</scope>
</reference>
<dbReference type="InParanoid" id="E4XY31"/>
<organism evidence="8">
    <name type="scientific">Oikopleura dioica</name>
    <name type="common">Tunicate</name>
    <dbReference type="NCBI Taxonomy" id="34765"/>
    <lineage>
        <taxon>Eukaryota</taxon>
        <taxon>Metazoa</taxon>
        <taxon>Chordata</taxon>
        <taxon>Tunicata</taxon>
        <taxon>Appendicularia</taxon>
        <taxon>Copelata</taxon>
        <taxon>Oikopleuridae</taxon>
        <taxon>Oikopleura</taxon>
    </lineage>
</organism>
<evidence type="ECO:0000256" key="4">
    <source>
        <dbReference type="ARBA" id="ARBA00022927"/>
    </source>
</evidence>
<dbReference type="OrthoDB" id="10261046at2759"/>
<evidence type="ECO:0000313" key="9">
    <source>
        <dbReference type="Proteomes" id="UP000001307"/>
    </source>
</evidence>
<dbReference type="PANTHER" id="PTHR11753">
    <property type="entry name" value="ADAPTOR COMPLEXES SMALL SUBUNIT FAMILY"/>
    <property type="match status" value="1"/>
</dbReference>
<evidence type="ECO:0000313" key="8">
    <source>
        <dbReference type="EMBL" id="CBY14559.1"/>
    </source>
</evidence>
<gene>
    <name evidence="8" type="ORF">GSOID_T00007589001</name>
</gene>
<protein>
    <recommendedName>
        <fullName evidence="7">AP complex mu/sigma subunit domain-containing protein</fullName>
    </recommendedName>
</protein>
<dbReference type="InterPro" id="IPR022775">
    <property type="entry name" value="AP_mu_sigma_su"/>
</dbReference>
<comment type="similarity">
    <text evidence="2">Belongs to the adaptor complexes small subunit family.</text>
</comment>
<dbReference type="AlphaFoldDB" id="E4XY31"/>
<keyword evidence="6" id="KW-1133">Transmembrane helix</keyword>
<evidence type="ECO:0000256" key="6">
    <source>
        <dbReference type="SAM" id="Phobius"/>
    </source>
</evidence>
<dbReference type="EMBL" id="FN653305">
    <property type="protein sequence ID" value="CBY14559.1"/>
    <property type="molecule type" value="Genomic_DNA"/>
</dbReference>
<proteinExistence type="inferred from homology"/>
<dbReference type="Pfam" id="PF01217">
    <property type="entry name" value="Clat_adaptor_s"/>
    <property type="match status" value="1"/>
</dbReference>